<protein>
    <submittedName>
        <fullName evidence="2">Uncharacterized protein</fullName>
    </submittedName>
</protein>
<reference evidence="2 3" key="1">
    <citation type="journal article" date="2022" name="G3 (Bethesda)">
        <title>Whole-genome sequence and methylome profiling of the almond [Prunus dulcis (Mill.) D.A. Webb] cultivar 'Nonpareil'.</title>
        <authorList>
            <person name="D'Amico-Willman K.M."/>
            <person name="Ouma W.Z."/>
            <person name="Meulia T."/>
            <person name="Sideli G.M."/>
            <person name="Gradziel T.M."/>
            <person name="Fresnedo-Ramirez J."/>
        </authorList>
    </citation>
    <scope>NUCLEOTIDE SEQUENCE [LARGE SCALE GENOMIC DNA]</scope>
    <source>
        <strain evidence="2">Clone GOH B32 T37-40</strain>
    </source>
</reference>
<name>A0AAD4WV61_PRUDU</name>
<feature type="region of interest" description="Disordered" evidence="1">
    <location>
        <begin position="1"/>
        <end position="32"/>
    </location>
</feature>
<evidence type="ECO:0000313" key="3">
    <source>
        <dbReference type="Proteomes" id="UP001054821"/>
    </source>
</evidence>
<dbReference type="EMBL" id="JAJFAZ020000001">
    <property type="protein sequence ID" value="KAI5348857.1"/>
    <property type="molecule type" value="Genomic_DNA"/>
</dbReference>
<evidence type="ECO:0000313" key="2">
    <source>
        <dbReference type="EMBL" id="KAI5348857.1"/>
    </source>
</evidence>
<evidence type="ECO:0000256" key="1">
    <source>
        <dbReference type="SAM" id="MobiDB-lite"/>
    </source>
</evidence>
<gene>
    <name evidence="2" type="ORF">L3X38_001744</name>
</gene>
<dbReference type="AlphaFoldDB" id="A0AAD4WV61"/>
<proteinExistence type="predicted"/>
<keyword evidence="3" id="KW-1185">Reference proteome</keyword>
<dbReference type="Proteomes" id="UP001054821">
    <property type="component" value="Chromosome 1"/>
</dbReference>
<feature type="compositionally biased region" description="Polar residues" evidence="1">
    <location>
        <begin position="1"/>
        <end position="11"/>
    </location>
</feature>
<accession>A0AAD4WV61</accession>
<comment type="caution">
    <text evidence="2">The sequence shown here is derived from an EMBL/GenBank/DDBJ whole genome shotgun (WGS) entry which is preliminary data.</text>
</comment>
<organism evidence="2 3">
    <name type="scientific">Prunus dulcis</name>
    <name type="common">Almond</name>
    <name type="synonym">Amygdalus dulcis</name>
    <dbReference type="NCBI Taxonomy" id="3755"/>
    <lineage>
        <taxon>Eukaryota</taxon>
        <taxon>Viridiplantae</taxon>
        <taxon>Streptophyta</taxon>
        <taxon>Embryophyta</taxon>
        <taxon>Tracheophyta</taxon>
        <taxon>Spermatophyta</taxon>
        <taxon>Magnoliopsida</taxon>
        <taxon>eudicotyledons</taxon>
        <taxon>Gunneridae</taxon>
        <taxon>Pentapetalae</taxon>
        <taxon>rosids</taxon>
        <taxon>fabids</taxon>
        <taxon>Rosales</taxon>
        <taxon>Rosaceae</taxon>
        <taxon>Amygdaloideae</taxon>
        <taxon>Amygdaleae</taxon>
        <taxon>Prunus</taxon>
    </lineage>
</organism>
<sequence>MTGPPSSSHPSQVPLPASAVSPKNGEEAAGVVRTSPTSISLLRPPIPMNEPILGPQFQPLPVSFWGRSKNKSGSKYVVILRVGVWSRGFEIFRRCVIALDTQHCRRMWRRVGEGGGVALCFDEILRLS</sequence>